<evidence type="ECO:0000259" key="2">
    <source>
        <dbReference type="PROSITE" id="PS51184"/>
    </source>
</evidence>
<dbReference type="InterPro" id="IPR003347">
    <property type="entry name" value="JmjC_dom"/>
</dbReference>
<proteinExistence type="predicted"/>
<protein>
    <recommendedName>
        <fullName evidence="2">JmjC domain-containing protein</fullName>
    </recommendedName>
</protein>
<dbReference type="GO" id="GO:0000987">
    <property type="term" value="F:cis-regulatory region sequence-specific DNA binding"/>
    <property type="evidence" value="ECO:0007669"/>
    <property type="project" value="TreeGrafter"/>
</dbReference>
<feature type="chain" id="PRO_5006070323" description="JmjC domain-containing protein" evidence="1">
    <location>
        <begin position="22"/>
        <end position="269"/>
    </location>
</feature>
<dbReference type="PANTHER" id="PTHR12480">
    <property type="entry name" value="ARGININE DEMETHYLASE AND LYSYL-HYDROXYLASE JMJD"/>
    <property type="match status" value="1"/>
</dbReference>
<name>A0A0P4W871_SCYOL</name>
<feature type="signal peptide" evidence="1">
    <location>
        <begin position="1"/>
        <end position="21"/>
    </location>
</feature>
<reference evidence="3" key="1">
    <citation type="submission" date="2015-09" db="EMBL/GenBank/DDBJ databases">
        <title>Scylla olivacea transcriptome.</title>
        <authorList>
            <person name="Ikhwanuddin M."/>
        </authorList>
    </citation>
    <scope>NUCLEOTIDE SEQUENCE</scope>
</reference>
<dbReference type="Gene3D" id="2.60.120.650">
    <property type="entry name" value="Cupin"/>
    <property type="match status" value="1"/>
</dbReference>
<keyword evidence="1" id="KW-0732">Signal</keyword>
<dbReference type="PROSITE" id="PS51184">
    <property type="entry name" value="JMJC"/>
    <property type="match status" value="1"/>
</dbReference>
<dbReference type="PANTHER" id="PTHR12480:SF21">
    <property type="entry name" value="JMJC DOMAIN-CONTAINING PROTEIN 8"/>
    <property type="match status" value="1"/>
</dbReference>
<dbReference type="InterPro" id="IPR041667">
    <property type="entry name" value="Cupin_8"/>
</dbReference>
<dbReference type="InterPro" id="IPR050910">
    <property type="entry name" value="JMJD6_ArgDemeth/LysHydrox"/>
</dbReference>
<evidence type="ECO:0000313" key="3">
    <source>
        <dbReference type="EMBL" id="JAI63233.1"/>
    </source>
</evidence>
<dbReference type="EMBL" id="GDRN01074489">
    <property type="protein sequence ID" value="JAI63233.1"/>
    <property type="molecule type" value="Transcribed_RNA"/>
</dbReference>
<dbReference type="SUPFAM" id="SSF51197">
    <property type="entry name" value="Clavaminate synthase-like"/>
    <property type="match status" value="1"/>
</dbReference>
<evidence type="ECO:0000256" key="1">
    <source>
        <dbReference type="SAM" id="SignalP"/>
    </source>
</evidence>
<organism evidence="3">
    <name type="scientific">Scylla olivacea</name>
    <name type="common">Orange mud crab</name>
    <name type="synonym">Cancer olivacea</name>
    <dbReference type="NCBI Taxonomy" id="85551"/>
    <lineage>
        <taxon>Eukaryota</taxon>
        <taxon>Metazoa</taxon>
        <taxon>Ecdysozoa</taxon>
        <taxon>Arthropoda</taxon>
        <taxon>Crustacea</taxon>
        <taxon>Multicrustacea</taxon>
        <taxon>Malacostraca</taxon>
        <taxon>Eumalacostraca</taxon>
        <taxon>Eucarida</taxon>
        <taxon>Decapoda</taxon>
        <taxon>Pleocyemata</taxon>
        <taxon>Brachyura</taxon>
        <taxon>Eubrachyura</taxon>
        <taxon>Portunoidea</taxon>
        <taxon>Portunidae</taxon>
        <taxon>Portuninae</taxon>
        <taxon>Scylla</taxon>
    </lineage>
</organism>
<sequence length="269" mass="30766">MMVTHLSWMCGILLLVASILAMPEEPADDGGWVTNPEDRVAQPGPCNIAQEDHFLTQDKFVLRYAYTEPVVIRGASDNKLFQTLTRRATLLDGFGYMTVRLSSANSYSYLKQDTTLQHYCNNQLHPQSLSTLGNETFYFFGDNSRDEWENLLEMYNKPPFTLHGHFPALSFGIAGPGSGVPFHFHGPGFAETLWGRKRWFMYPPEIKPNFHPNRTTLQWLMEDYPKLKDDLNLSECTLAPGEIIYFPDKWWHATLNIDSSVFISTFLSP</sequence>
<dbReference type="GO" id="GO:0005634">
    <property type="term" value="C:nucleus"/>
    <property type="evidence" value="ECO:0007669"/>
    <property type="project" value="TreeGrafter"/>
</dbReference>
<feature type="domain" description="JmjC" evidence="2">
    <location>
        <begin position="146"/>
        <end position="269"/>
    </location>
</feature>
<accession>A0A0P4W871</accession>
<dbReference type="AlphaFoldDB" id="A0A0P4W871"/>
<dbReference type="Pfam" id="PF13621">
    <property type="entry name" value="Cupin_8"/>
    <property type="match status" value="1"/>
</dbReference>